<dbReference type="SUPFAM" id="SSF50037">
    <property type="entry name" value="C-terminal domain of transcriptional repressors"/>
    <property type="match status" value="1"/>
</dbReference>
<protein>
    <submittedName>
        <fullName evidence="3">Ferrous iron transport protein A</fullName>
    </submittedName>
</protein>
<dbReference type="PANTHER" id="PTHR42954">
    <property type="entry name" value="FE(2+) TRANSPORT PROTEIN A"/>
    <property type="match status" value="1"/>
</dbReference>
<evidence type="ECO:0000256" key="1">
    <source>
        <dbReference type="ARBA" id="ARBA00023004"/>
    </source>
</evidence>
<sequence length="73" mass="8069">MKSLNEMPLGSKTTVVSISKEASVRRRLMDMGVVPGVEVEIKGRAPLGDPIEILLRGYKLTLRKNEASNIFVK</sequence>
<gene>
    <name evidence="3" type="ORF">NSA23_09260</name>
</gene>
<reference evidence="3" key="1">
    <citation type="submission" date="2022-07" db="EMBL/GenBank/DDBJ databases">
        <title>Enhanced cultured diversity of the mouse gut microbiota enables custom-made synthetic communities.</title>
        <authorList>
            <person name="Afrizal A."/>
        </authorList>
    </citation>
    <scope>NUCLEOTIDE SEQUENCE</scope>
    <source>
        <strain evidence="3">DSM 29482</strain>
    </source>
</reference>
<dbReference type="InterPro" id="IPR007167">
    <property type="entry name" value="Fe-transptr_FeoA-like"/>
</dbReference>
<dbReference type="Proteomes" id="UP001142078">
    <property type="component" value="Unassembled WGS sequence"/>
</dbReference>
<keyword evidence="4" id="KW-1185">Reference proteome</keyword>
<dbReference type="InterPro" id="IPR008988">
    <property type="entry name" value="Transcriptional_repressor_C"/>
</dbReference>
<evidence type="ECO:0000259" key="2">
    <source>
        <dbReference type="SMART" id="SM00899"/>
    </source>
</evidence>
<dbReference type="InterPro" id="IPR052713">
    <property type="entry name" value="FeoA"/>
</dbReference>
<dbReference type="GO" id="GO:0046914">
    <property type="term" value="F:transition metal ion binding"/>
    <property type="evidence" value="ECO:0007669"/>
    <property type="project" value="InterPro"/>
</dbReference>
<keyword evidence="1" id="KW-0408">Iron</keyword>
<evidence type="ECO:0000313" key="4">
    <source>
        <dbReference type="Proteomes" id="UP001142078"/>
    </source>
</evidence>
<proteinExistence type="predicted"/>
<evidence type="ECO:0000313" key="3">
    <source>
        <dbReference type="EMBL" id="MCR2044306.1"/>
    </source>
</evidence>
<accession>A0A9X2MIT4</accession>
<dbReference type="InterPro" id="IPR038157">
    <property type="entry name" value="FeoA_core_dom"/>
</dbReference>
<dbReference type="Pfam" id="PF04023">
    <property type="entry name" value="FeoA"/>
    <property type="match status" value="1"/>
</dbReference>
<name>A0A9X2MIT4_9FIRM</name>
<comment type="caution">
    <text evidence="3">The sequence shown here is derived from an EMBL/GenBank/DDBJ whole genome shotgun (WGS) entry which is preliminary data.</text>
</comment>
<dbReference type="Gene3D" id="2.30.30.90">
    <property type="match status" value="1"/>
</dbReference>
<dbReference type="AlphaFoldDB" id="A0A9X2MIT4"/>
<dbReference type="EMBL" id="JANJZL010000005">
    <property type="protein sequence ID" value="MCR2044306.1"/>
    <property type="molecule type" value="Genomic_DNA"/>
</dbReference>
<feature type="domain" description="Ferrous iron transporter FeoA-like" evidence="2">
    <location>
        <begin position="2"/>
        <end position="73"/>
    </location>
</feature>
<dbReference type="SMART" id="SM00899">
    <property type="entry name" value="FeoA"/>
    <property type="match status" value="1"/>
</dbReference>
<organism evidence="3 4">
    <name type="scientific">Anaerosalibacter massiliensis</name>
    <dbReference type="NCBI Taxonomy" id="1347392"/>
    <lineage>
        <taxon>Bacteria</taxon>
        <taxon>Bacillati</taxon>
        <taxon>Bacillota</taxon>
        <taxon>Tissierellia</taxon>
        <taxon>Tissierellales</taxon>
        <taxon>Sporanaerobacteraceae</taxon>
        <taxon>Anaerosalibacter</taxon>
    </lineage>
</organism>
<dbReference type="PANTHER" id="PTHR42954:SF2">
    <property type="entry name" value="FE(2+) TRANSPORT PROTEIN A"/>
    <property type="match status" value="1"/>
</dbReference>
<dbReference type="RefSeq" id="WP_257490455.1">
    <property type="nucleotide sequence ID" value="NZ_JANJZL010000005.1"/>
</dbReference>